<dbReference type="PANTHER" id="PTHR33866">
    <property type="entry name" value="S-ADENOSYLMETHIONINE DECARBOXYLASE PROENZYME"/>
    <property type="match status" value="1"/>
</dbReference>
<dbReference type="InterPro" id="IPR027549">
    <property type="entry name" value="ArgDC"/>
</dbReference>
<dbReference type="GO" id="GO:0006527">
    <property type="term" value="P:L-arginine catabolic process"/>
    <property type="evidence" value="ECO:0007669"/>
    <property type="project" value="UniProtKB-UniRule"/>
</dbReference>
<reference key="2">
    <citation type="submission" date="2011-03" db="EMBL/GenBank/DDBJ databases">
        <title>Complete genome sequence of the thermoacidophilic crenarchaeon Thermoproteus uzoniensis 768-20.</title>
        <authorList>
            <person name="Mardanov A.V."/>
            <person name="Gumerov V.M."/>
            <person name="Beletsky A.V."/>
            <person name="Prokofeva M.I."/>
            <person name="Bonch-Osmolovskaya E.A."/>
            <person name="Ravin N.V."/>
            <person name="Skryabin K.G."/>
        </authorList>
    </citation>
    <scope>NUCLEOTIDE SEQUENCE</scope>
    <source>
        <strain>768-20</strain>
    </source>
</reference>
<comment type="PTM">
    <text evidence="8">Is synthesized initially as an inactive proenzyme. Formation of the active enzyme involves a self-maturation process in which the active site pyruvoyl group is generated from an internal serine residue via an autocatalytic post-translational modification. Two non-identical subunits are generated from the proenzyme in this reaction, and the pyruvate is formed at the N-terminus of the alpha chain, which is derived from the carboxyl end of the proenzyme. The post-translation cleavage follows an unusual pathway, termed non-hydrolytic serinolysis, in which the side chain hydroxyl group of the serine supplies its oxygen atom to form the C-terminus of the beta chain, while the remainder of the serine residue undergoes an oxidative deamination to produce ammonia and the pyruvoyl group blocking the N-terminus of the alpha chain.</text>
</comment>
<comment type="cofactor">
    <cofactor evidence="8">
        <name>pyruvate</name>
        <dbReference type="ChEBI" id="CHEBI:15361"/>
    </cofactor>
    <text evidence="8">Binds 1 pyruvoyl group covalently per subunit.</text>
</comment>
<dbReference type="InterPro" id="IPR016067">
    <property type="entry name" value="S-AdoMet_deCO2ase_core"/>
</dbReference>
<dbReference type="HAMAP" id="MF_01298">
    <property type="entry name" value="ArgDC"/>
    <property type="match status" value="1"/>
</dbReference>
<feature type="active site" description="Schiff-base intermediate with substrate; via pyruvic acid" evidence="8">
    <location>
        <position position="64"/>
    </location>
</feature>
<dbReference type="SUPFAM" id="SSF56276">
    <property type="entry name" value="S-adenosylmethionine decarboxylase"/>
    <property type="match status" value="1"/>
</dbReference>
<dbReference type="AlphaFoldDB" id="F2L4V2"/>
<comment type="function">
    <text evidence="8">Specifically catalyzes the decarboxylation of L-arginine to agmatine. Has no S-adenosylmethionine decarboxylase (AdoMetDC) activity.</text>
</comment>
<keyword evidence="10" id="KW-1185">Reference proteome</keyword>
<dbReference type="Pfam" id="PF02675">
    <property type="entry name" value="AdoMet_dc"/>
    <property type="match status" value="1"/>
</dbReference>
<comment type="subunit">
    <text evidence="8">Heterooctamer of four alpha and four beta chains arranged as a tetramer of alpha/beta heterodimers.</text>
</comment>
<dbReference type="KEGG" id="tuz:TUZN_1998"/>
<dbReference type="Gene3D" id="3.60.90.10">
    <property type="entry name" value="S-adenosylmethionine decarboxylase"/>
    <property type="match status" value="1"/>
</dbReference>
<feature type="active site" description="Proton donor; for catalytic activity" evidence="8">
    <location>
        <position position="84"/>
    </location>
</feature>
<name>F2L4V2_THEU7</name>
<dbReference type="HOGENOM" id="CLU_125470_2_1_2"/>
<dbReference type="HAMAP" id="MF_00464">
    <property type="entry name" value="AdoMetDC_1"/>
    <property type="match status" value="1"/>
</dbReference>
<keyword evidence="6 8" id="KW-0704">Schiff base</keyword>
<dbReference type="PANTHER" id="PTHR33866:SF2">
    <property type="entry name" value="S-ADENOSYLMETHIONINE DECARBOXYLASE PROENZYME"/>
    <property type="match status" value="1"/>
</dbReference>
<dbReference type="EC" id="4.1.1.19" evidence="8"/>
<evidence type="ECO:0000256" key="3">
    <source>
        <dbReference type="ARBA" id="ARBA00023115"/>
    </source>
</evidence>
<protein>
    <recommendedName>
        <fullName evidence="8">Arginine decarboxylase proenzyme</fullName>
        <shortName evidence="8">ADC</shortName>
        <shortName evidence="8">ArgDC</shortName>
        <ecNumber evidence="8">4.1.1.19</ecNumber>
    </recommendedName>
    <alternativeName>
        <fullName evidence="8">Pyruvoyl-dependent arginine decarboxylase</fullName>
    </alternativeName>
    <component>
        <recommendedName>
            <fullName evidence="8">Arginine decarboxylase beta chain</fullName>
        </recommendedName>
    </component>
    <component>
        <recommendedName>
            <fullName evidence="8">Arginine decarboxylase alpha chain</fullName>
        </recommendedName>
    </component>
</protein>
<keyword evidence="7 8" id="KW-0670">Pyruvate</keyword>
<dbReference type="EMBL" id="CP002590">
    <property type="protein sequence ID" value="AEA13456.1"/>
    <property type="molecule type" value="Genomic_DNA"/>
</dbReference>
<evidence type="ECO:0000313" key="10">
    <source>
        <dbReference type="Proteomes" id="UP000008138"/>
    </source>
</evidence>
<feature type="chain" id="PRO_5023295851" description="Arginine decarboxylase beta chain" evidence="8">
    <location>
        <begin position="1"/>
        <end position="63"/>
    </location>
</feature>
<reference evidence="9 10" key="1">
    <citation type="journal article" date="2011" name="J. Bacteriol.">
        <title>Complete genome sequence of the thermoacidophilic crenarchaeon Thermoproteus uzoniensis 768-20.</title>
        <authorList>
            <person name="Mardanov A.V."/>
            <person name="Gumerov V.M."/>
            <person name="Beletsky A.V."/>
            <person name="Prokofeva M.I."/>
            <person name="Bonch-Osmolovskaya E.A."/>
            <person name="Ravin N.V."/>
            <person name="Skryabin K.G."/>
        </authorList>
    </citation>
    <scope>NUCLEOTIDE SEQUENCE [LARGE SCALE GENOMIC DNA]</scope>
    <source>
        <strain evidence="9 10">768-20</strain>
    </source>
</reference>
<dbReference type="UniPathway" id="UPA00186">
    <property type="reaction ID" value="UER00284"/>
</dbReference>
<keyword evidence="3 8" id="KW-0620">Polyamine biosynthesis</keyword>
<feature type="active site" description="Proton acceptor; for processing activity" evidence="8">
    <location>
        <position position="69"/>
    </location>
</feature>
<feature type="chain" id="PRO_5023295852" description="Arginine decarboxylase alpha chain" evidence="8">
    <location>
        <begin position="64"/>
        <end position="119"/>
    </location>
</feature>
<feature type="site" description="Cleavage (non-hydrolytic); by autolysis" evidence="8">
    <location>
        <begin position="63"/>
        <end position="64"/>
    </location>
</feature>
<dbReference type="GO" id="GO:0006596">
    <property type="term" value="P:polyamine biosynthetic process"/>
    <property type="evidence" value="ECO:0007669"/>
    <property type="project" value="UniProtKB-UniRule"/>
</dbReference>
<feature type="modified residue" description="Pyruvic acid (Ser); by autocatalysis" evidence="8">
    <location>
        <position position="64"/>
    </location>
</feature>
<evidence type="ECO:0000256" key="7">
    <source>
        <dbReference type="ARBA" id="ARBA00023317"/>
    </source>
</evidence>
<evidence type="ECO:0000256" key="1">
    <source>
        <dbReference type="ARBA" id="ARBA00022793"/>
    </source>
</evidence>
<comment type="similarity">
    <text evidence="8">Belongs to the prokaryotic AdoMetDC family. Type 1 subfamily.</text>
</comment>
<dbReference type="InterPro" id="IPR003826">
    <property type="entry name" value="AdoMetDC_fam_prok"/>
</dbReference>
<accession>F2L4V2</accession>
<evidence type="ECO:0000256" key="5">
    <source>
        <dbReference type="ARBA" id="ARBA00023239"/>
    </source>
</evidence>
<comment type="catalytic activity">
    <reaction evidence="8">
        <text>L-arginine + H(+) = agmatine + CO2</text>
        <dbReference type="Rhea" id="RHEA:17641"/>
        <dbReference type="ChEBI" id="CHEBI:15378"/>
        <dbReference type="ChEBI" id="CHEBI:16526"/>
        <dbReference type="ChEBI" id="CHEBI:32682"/>
        <dbReference type="ChEBI" id="CHEBI:58145"/>
        <dbReference type="EC" id="4.1.1.19"/>
    </reaction>
</comment>
<keyword evidence="5 8" id="KW-0456">Lyase</keyword>
<sequence length="119" mass="13838">MIGKHYYGEAYGIDPELLSDEERLRRIVMRAAELANMHLVEVNSWKFKGGDKEGVSVIALVLESHIAVHTWPTYRYATIDVYTCGEQSDPLTAFRYIISQLKPKRYTINYSDRSYKYPK</sequence>
<dbReference type="Proteomes" id="UP000008138">
    <property type="component" value="Chromosome"/>
</dbReference>
<dbReference type="GO" id="GO:0008792">
    <property type="term" value="F:arginine decarboxylase activity"/>
    <property type="evidence" value="ECO:0007669"/>
    <property type="project" value="UniProtKB-UniRule"/>
</dbReference>
<evidence type="ECO:0000256" key="4">
    <source>
        <dbReference type="ARBA" id="ARBA00023145"/>
    </source>
</evidence>
<dbReference type="InterPro" id="IPR017716">
    <property type="entry name" value="S-AdoMet_deCOase_pro-enz"/>
</dbReference>
<proteinExistence type="inferred from homology"/>
<keyword evidence="4 8" id="KW-0865">Zymogen</keyword>
<dbReference type="STRING" id="999630.TUZN_1998"/>
<evidence type="ECO:0000256" key="6">
    <source>
        <dbReference type="ARBA" id="ARBA00023270"/>
    </source>
</evidence>
<keyword evidence="1 8" id="KW-0210">Decarboxylase</keyword>
<evidence type="ECO:0000256" key="2">
    <source>
        <dbReference type="ARBA" id="ARBA00022813"/>
    </source>
</evidence>
<keyword evidence="2 8" id="KW-0068">Autocatalytic cleavage</keyword>
<organism evidence="9 10">
    <name type="scientific">Thermoproteus uzoniensis (strain 768-20)</name>
    <dbReference type="NCBI Taxonomy" id="999630"/>
    <lineage>
        <taxon>Archaea</taxon>
        <taxon>Thermoproteota</taxon>
        <taxon>Thermoprotei</taxon>
        <taxon>Thermoproteales</taxon>
        <taxon>Thermoproteaceae</taxon>
        <taxon>Thermoproteus</taxon>
    </lineage>
</organism>
<dbReference type="eggNOG" id="arCOG00279">
    <property type="taxonomic scope" value="Archaea"/>
</dbReference>
<dbReference type="GO" id="GO:0005829">
    <property type="term" value="C:cytosol"/>
    <property type="evidence" value="ECO:0007669"/>
    <property type="project" value="TreeGrafter"/>
</dbReference>
<comment type="pathway">
    <text evidence="8">Amine and polyamine biosynthesis; agmatine biosynthesis; agmatine from L-arginine: step 1/1.</text>
</comment>
<evidence type="ECO:0000313" key="9">
    <source>
        <dbReference type="EMBL" id="AEA13456.1"/>
    </source>
</evidence>
<gene>
    <name evidence="9" type="ordered locus">TUZN_1998</name>
</gene>
<dbReference type="NCBIfam" id="TIGR03330">
    <property type="entry name" value="SAM_DCase_Bsu"/>
    <property type="match status" value="1"/>
</dbReference>
<evidence type="ECO:0000256" key="8">
    <source>
        <dbReference type="HAMAP-Rule" id="MF_01298"/>
    </source>
</evidence>